<dbReference type="Gene3D" id="3.30.420.10">
    <property type="entry name" value="Ribonuclease H-like superfamily/Ribonuclease H"/>
    <property type="match status" value="1"/>
</dbReference>
<reference evidence="9" key="1">
    <citation type="journal article" date="2022" name="Int. J. Mol. Sci.">
        <title>Draft Genome of Tanacetum Coccineum: Genomic Comparison of Closely Related Tanacetum-Family Plants.</title>
        <authorList>
            <person name="Yamashiro T."/>
            <person name="Shiraishi A."/>
            <person name="Nakayama K."/>
            <person name="Satake H."/>
        </authorList>
    </citation>
    <scope>NUCLEOTIDE SEQUENCE</scope>
</reference>
<dbReference type="EMBL" id="BQNB010014624">
    <property type="protein sequence ID" value="GJT30424.1"/>
    <property type="molecule type" value="Genomic_DNA"/>
</dbReference>
<dbReference type="PROSITE" id="PS50994">
    <property type="entry name" value="INTEGRASE"/>
    <property type="match status" value="1"/>
</dbReference>
<comment type="caution">
    <text evidence="9">The sequence shown here is derived from an EMBL/GenBank/DDBJ whole genome shotgun (WGS) entry which is preliminary data.</text>
</comment>
<keyword evidence="2" id="KW-0548">Nucleotidyltransferase</keyword>
<dbReference type="InterPro" id="IPR036397">
    <property type="entry name" value="RNaseH_sf"/>
</dbReference>
<evidence type="ECO:0000259" key="8">
    <source>
        <dbReference type="PROSITE" id="PS50994"/>
    </source>
</evidence>
<dbReference type="Pfam" id="PF17921">
    <property type="entry name" value="Integrase_H2C2"/>
    <property type="match status" value="1"/>
</dbReference>
<dbReference type="InterPro" id="IPR005162">
    <property type="entry name" value="Retrotrans_gag_dom"/>
</dbReference>
<organism evidence="9 10">
    <name type="scientific">Tanacetum coccineum</name>
    <dbReference type="NCBI Taxonomy" id="301880"/>
    <lineage>
        <taxon>Eukaryota</taxon>
        <taxon>Viridiplantae</taxon>
        <taxon>Streptophyta</taxon>
        <taxon>Embryophyta</taxon>
        <taxon>Tracheophyta</taxon>
        <taxon>Spermatophyta</taxon>
        <taxon>Magnoliopsida</taxon>
        <taxon>eudicotyledons</taxon>
        <taxon>Gunneridae</taxon>
        <taxon>Pentapetalae</taxon>
        <taxon>asterids</taxon>
        <taxon>campanulids</taxon>
        <taxon>Asterales</taxon>
        <taxon>Asteraceae</taxon>
        <taxon>Asteroideae</taxon>
        <taxon>Anthemideae</taxon>
        <taxon>Anthemidinae</taxon>
        <taxon>Tanacetum</taxon>
    </lineage>
</organism>
<dbReference type="InterPro" id="IPR001584">
    <property type="entry name" value="Integrase_cat-core"/>
</dbReference>
<dbReference type="Gene3D" id="3.10.20.370">
    <property type="match status" value="1"/>
</dbReference>
<gene>
    <name evidence="9" type="ORF">Tco_0910699</name>
</gene>
<dbReference type="CDD" id="cd00303">
    <property type="entry name" value="retropepsin_like"/>
    <property type="match status" value="1"/>
</dbReference>
<feature type="compositionally biased region" description="Basic and acidic residues" evidence="7">
    <location>
        <begin position="455"/>
        <end position="466"/>
    </location>
</feature>
<dbReference type="Pfam" id="PF00665">
    <property type="entry name" value="rve"/>
    <property type="match status" value="1"/>
</dbReference>
<evidence type="ECO:0000256" key="4">
    <source>
        <dbReference type="ARBA" id="ARBA00022759"/>
    </source>
</evidence>
<dbReference type="PANTHER" id="PTHR37984">
    <property type="entry name" value="PROTEIN CBG26694"/>
    <property type="match status" value="1"/>
</dbReference>
<dbReference type="Gene3D" id="3.10.10.10">
    <property type="entry name" value="HIV Type 1 Reverse Transcriptase, subunit A, domain 1"/>
    <property type="match status" value="1"/>
</dbReference>
<keyword evidence="6 9" id="KW-0695">RNA-directed DNA polymerase</keyword>
<dbReference type="Gene3D" id="1.10.340.70">
    <property type="match status" value="1"/>
</dbReference>
<feature type="compositionally biased region" description="Polar residues" evidence="7">
    <location>
        <begin position="316"/>
        <end position="330"/>
    </location>
</feature>
<keyword evidence="3" id="KW-0540">Nuclease</keyword>
<keyword evidence="10" id="KW-1185">Reference proteome</keyword>
<keyword evidence="5" id="KW-0378">Hydrolase</keyword>
<evidence type="ECO:0000256" key="7">
    <source>
        <dbReference type="SAM" id="MobiDB-lite"/>
    </source>
</evidence>
<reference evidence="9" key="2">
    <citation type="submission" date="2022-01" db="EMBL/GenBank/DDBJ databases">
        <authorList>
            <person name="Yamashiro T."/>
            <person name="Shiraishi A."/>
            <person name="Satake H."/>
            <person name="Nakayama K."/>
        </authorList>
    </citation>
    <scope>NUCLEOTIDE SEQUENCE</scope>
</reference>
<sequence length="1635" mass="186068">MRTRNRNRRQQQITPVIVEEPEFPMADNRTMAQMLQAPIEGYEDAIVVPPINANNFELKQTLINLVQSNQFTGEARTWLDKEPPRSILTWDDLVSKFINQFFPPSKTTYLRNEITTFLQKPNETFNEAWERFKGLLRQCPHHGFSELHQLDTFYNSLNTNDQDALDSAAGGNFLDKMPRDGLAIIESKSKVRYSRSRAIEPRVSTNAPLSTSTPSNSFEFQQLAASLEDKMDIRMSRLEKMISEKNVTTPATVKAVEEVCVTCGSNHNFNNYPLTRNEFPVFHDNIHQFQQTAAVGNFVQRNPPNLANQMRPPGFNQPNVENNQGNQSRYQGNNFNSNQNRGGNFNQNHQNNQGAIYQAPPYQPPTNQPLVNQGLPPVSQIQGVSKTDFKSYAKANDANMNNLQMNFMQNYHTNQASSSSSLPSNTIPNPRNEAKAITTRSGTSYEGPPIPPPVVEKEPEGTKDTELPSSEDIQPPLVQDQNQDKELINEPLVTQKTKTSLPYPSRLAKEKLREKDNILASKFMEIFHNLHFELSFVDALIHMPKFALMFKKMLNNKDKLIEFTKTPLNENCSAVVLKKLPEKLGDPGRFLIPCDFSEFDNCLALADLGASINLMPLSIWKKLGLPGLNDTRMVLELADRTISKPTGVAENVFVKVGKFYFPTDFFVLDFIADPRVPLILGRPFFRTAHALIDVYEGEITLRNDDQSLTLKCGDTPSISYNNLESLKKVDLIDVTCEEYSQEVLRFSDEIAYGNPSPGYDPIVSNSSPTPTPFEDSDFLLLEEADTFLALADDPTSPEVNEAYYDPEGDILLLESLFNCDPSPSPKKGNYLPEIKKELKVCKSAESSIDEPPEVELKDLPPHLEYAFLADNNKLPVIIAKDLSDDEKTALIKVLKSRKQAIAWKLSDIKGINPEFCSHKILMEDDYEPAVQHQRRVNPKIHDVIKKEVEKLLDAGLIYPISDSPWVSPVHCVPKKGGMTVVTNDENELVPTRLVTGWRVCIDYHSLKISRPMTHLLEKNTPFIFSEECIQAFQTLKKKLTEAPILIAPNWDQPFELMCDASDFAIGAVLGQRIEKHFRPIHYASKTMTEAETNYTTTEKEMLAVVYAFEKFRSYLIMNKSVVYTDHSALKYLFNKKDAKARLLRWVLLLQEFDFKVIDTKGAENYAADHLSRLENPYENVFDPKEINETFPLETLNTVTSHDNQSTLWFADIANYHAGNFLIKGMSTQQKKKFFKDVKHYFWDDPYLFRICADQIIRRCVFGQEALEILKACHEGPTGGHHSANITARKVFDAGFFWPTIYQDAHSMIKSCDACQRQGKISHRDEMPQNAIQVCEIFDVWGIDFMGPFPSSRGNKYILVAVDYLSKWVEAKALPTNDARVVVKILKSLFSRFGAPRAIISDRGTHFCNDKFDKVMSKYGVTHRLSTAYHPQTSGQVEVTNRGLKRILERTVGENRASWSDKLDDALWAFRTAYKTPIGCTPYKLVYGKSCHLPVELEHKAYWALKHANFDLKTAGDHRKLQLNELHELRDQAYENSLIYKEKTKRIHDAKIKNRVFNVGDRVLLFNSRLKIFSGKLKSRWSGPFTITEVFPYGTAKLSHPDGSNFKVNCHRLKHYFGGDMPPLVIPDLQTFPKDK</sequence>
<evidence type="ECO:0000256" key="1">
    <source>
        <dbReference type="ARBA" id="ARBA00022679"/>
    </source>
</evidence>
<dbReference type="SUPFAM" id="SSF53098">
    <property type="entry name" value="Ribonuclease H-like"/>
    <property type="match status" value="1"/>
</dbReference>
<feature type="compositionally biased region" description="Low complexity" evidence="7">
    <location>
        <begin position="331"/>
        <end position="354"/>
    </location>
</feature>
<feature type="region of interest" description="Disordered" evidence="7">
    <location>
        <begin position="304"/>
        <end position="374"/>
    </location>
</feature>
<name>A0ABQ5CUK7_9ASTR</name>
<accession>A0ABQ5CUK7</accession>
<dbReference type="CDD" id="cd09274">
    <property type="entry name" value="RNase_HI_RT_Ty3"/>
    <property type="match status" value="1"/>
</dbReference>
<dbReference type="Pfam" id="PF03732">
    <property type="entry name" value="Retrotrans_gag"/>
    <property type="match status" value="1"/>
</dbReference>
<dbReference type="InterPro" id="IPR012337">
    <property type="entry name" value="RNaseH-like_sf"/>
</dbReference>
<dbReference type="InterPro" id="IPR050951">
    <property type="entry name" value="Retrovirus_Pol_polyprotein"/>
</dbReference>
<dbReference type="PANTHER" id="PTHR37984:SF5">
    <property type="entry name" value="PROTEIN NYNRIN-LIKE"/>
    <property type="match status" value="1"/>
</dbReference>
<dbReference type="InterPro" id="IPR021109">
    <property type="entry name" value="Peptidase_aspartic_dom_sf"/>
</dbReference>
<protein>
    <submittedName>
        <fullName evidence="9">Reverse transcriptase domain-containing protein</fullName>
    </submittedName>
</protein>
<keyword evidence="4" id="KW-0255">Endonuclease</keyword>
<evidence type="ECO:0000256" key="2">
    <source>
        <dbReference type="ARBA" id="ARBA00022695"/>
    </source>
</evidence>
<dbReference type="SUPFAM" id="SSF56672">
    <property type="entry name" value="DNA/RNA polymerases"/>
    <property type="match status" value="1"/>
</dbReference>
<feature type="region of interest" description="Disordered" evidence="7">
    <location>
        <begin position="438"/>
        <end position="483"/>
    </location>
</feature>
<feature type="domain" description="Integrase catalytic" evidence="8">
    <location>
        <begin position="1323"/>
        <end position="1489"/>
    </location>
</feature>
<evidence type="ECO:0000256" key="5">
    <source>
        <dbReference type="ARBA" id="ARBA00022801"/>
    </source>
</evidence>
<evidence type="ECO:0000256" key="6">
    <source>
        <dbReference type="ARBA" id="ARBA00022918"/>
    </source>
</evidence>
<keyword evidence="1" id="KW-0808">Transferase</keyword>
<dbReference type="InterPro" id="IPR041588">
    <property type="entry name" value="Integrase_H2C2"/>
</dbReference>
<proteinExistence type="predicted"/>
<dbReference type="InterPro" id="IPR043502">
    <property type="entry name" value="DNA/RNA_pol_sf"/>
</dbReference>
<evidence type="ECO:0000313" key="9">
    <source>
        <dbReference type="EMBL" id="GJT30424.1"/>
    </source>
</evidence>
<dbReference type="InterPro" id="IPR041373">
    <property type="entry name" value="RT_RNaseH"/>
</dbReference>
<dbReference type="Gene3D" id="2.40.70.10">
    <property type="entry name" value="Acid Proteases"/>
    <property type="match status" value="1"/>
</dbReference>
<dbReference type="Pfam" id="PF17917">
    <property type="entry name" value="RT_RNaseH"/>
    <property type="match status" value="1"/>
</dbReference>
<dbReference type="GO" id="GO:0003964">
    <property type="term" value="F:RNA-directed DNA polymerase activity"/>
    <property type="evidence" value="ECO:0007669"/>
    <property type="project" value="UniProtKB-KW"/>
</dbReference>
<evidence type="ECO:0000256" key="3">
    <source>
        <dbReference type="ARBA" id="ARBA00022722"/>
    </source>
</evidence>
<evidence type="ECO:0000313" key="10">
    <source>
        <dbReference type="Proteomes" id="UP001151760"/>
    </source>
</evidence>
<dbReference type="Proteomes" id="UP001151760">
    <property type="component" value="Unassembled WGS sequence"/>
</dbReference>